<reference evidence="2" key="2">
    <citation type="journal article" date="2023" name="Proc. Natl. Acad. Sci. U.S.A.">
        <title>A global phylogenomic analysis of the shiitake genus Lentinula.</title>
        <authorList>
            <person name="Sierra-Patev S."/>
            <person name="Min B."/>
            <person name="Naranjo-Ortiz M."/>
            <person name="Looney B."/>
            <person name="Konkel Z."/>
            <person name="Slot J.C."/>
            <person name="Sakamoto Y."/>
            <person name="Steenwyk J.L."/>
            <person name="Rokas A."/>
            <person name="Carro J."/>
            <person name="Camarero S."/>
            <person name="Ferreira P."/>
            <person name="Molpeceres G."/>
            <person name="Ruiz-Duenas F.J."/>
            <person name="Serrano A."/>
            <person name="Henrissat B."/>
            <person name="Drula E."/>
            <person name="Hughes K.W."/>
            <person name="Mata J.L."/>
            <person name="Ishikawa N.K."/>
            <person name="Vargas-Isla R."/>
            <person name="Ushijima S."/>
            <person name="Smith C.A."/>
            <person name="Donoghue J."/>
            <person name="Ahrendt S."/>
            <person name="Andreopoulos W."/>
            <person name="He G."/>
            <person name="LaButti K."/>
            <person name="Lipzen A."/>
            <person name="Ng V."/>
            <person name="Riley R."/>
            <person name="Sandor L."/>
            <person name="Barry K."/>
            <person name="Martinez A.T."/>
            <person name="Xiao Y."/>
            <person name="Gibbons J.G."/>
            <person name="Terashima K."/>
            <person name="Grigoriev I.V."/>
            <person name="Hibbett D."/>
        </authorList>
    </citation>
    <scope>NUCLEOTIDE SEQUENCE</scope>
    <source>
        <strain evidence="2">Sp2 HRB7682 ss15</strain>
    </source>
</reference>
<evidence type="ECO:0000313" key="2">
    <source>
        <dbReference type="EMBL" id="KAJ4495876.1"/>
    </source>
</evidence>
<reference evidence="2" key="1">
    <citation type="submission" date="2022-08" db="EMBL/GenBank/DDBJ databases">
        <authorList>
            <consortium name="DOE Joint Genome Institute"/>
            <person name="Min B."/>
            <person name="Riley R."/>
            <person name="Sierra-Patev S."/>
            <person name="Naranjo-Ortiz M."/>
            <person name="Looney B."/>
            <person name="Konkel Z."/>
            <person name="Slot J.C."/>
            <person name="Sakamoto Y."/>
            <person name="Steenwyk J.L."/>
            <person name="Rokas A."/>
            <person name="Carro J."/>
            <person name="Camarero S."/>
            <person name="Ferreira P."/>
            <person name="Molpeceres G."/>
            <person name="Ruiz-Duenas F.J."/>
            <person name="Serrano A."/>
            <person name="Henrissat B."/>
            <person name="Drula E."/>
            <person name="Hughes K.W."/>
            <person name="Mata J.L."/>
            <person name="Ishikawa N.K."/>
            <person name="Vargas-Isla R."/>
            <person name="Ushijima S."/>
            <person name="Smith C.A."/>
            <person name="Ahrendt S."/>
            <person name="Andreopoulos W."/>
            <person name="He G."/>
            <person name="Labutti K."/>
            <person name="Lipzen A."/>
            <person name="Ng V."/>
            <person name="Sandor L."/>
            <person name="Barry K."/>
            <person name="Martinez A.T."/>
            <person name="Xiao Y."/>
            <person name="Gibbons J.G."/>
            <person name="Terashima K."/>
            <person name="Hibbett D.S."/>
            <person name="Grigoriev I.V."/>
        </authorList>
    </citation>
    <scope>NUCLEOTIDE SEQUENCE</scope>
    <source>
        <strain evidence="2">Sp2 HRB7682 ss15</strain>
    </source>
</reference>
<proteinExistence type="predicted"/>
<protein>
    <submittedName>
        <fullName evidence="2">Uncharacterized protein</fullName>
    </submittedName>
</protein>
<evidence type="ECO:0000256" key="1">
    <source>
        <dbReference type="SAM" id="MobiDB-lite"/>
    </source>
</evidence>
<sequence length="703" mass="76954">MSTQYDLVGKPFPPMTSPNSAYSFDFGHDNISAPTTERWHNSHRSRRSEYTLTSSPRQSWEVQPFNTAFRGSNCSALASQNIIKNTLRVDVGSHAPHSQSALTVVPSANENNISFVSPPSSLASSTWWGGSSSSPSPAISTPYTFSSPFVKKEEPDSPKFIIEPLLPSSLVTKRSSSSSPEPCSSPTQAELESQLLLSQALAPPTEVPLRATQACDDMRQMMRSFRLNPFSIFTSNGKDLKSDISDCSDLDPVVTWCGEIAKPLDEEPLILEWQLDDYRSGLEGELPQLIVLDDGEGSLDITGPEDSILEATPREDPESPMIFSPSESLLSSEVASRSGFSTPVETEFQRTHVGSPATLPNTIPFFPNFGPKQVETKQQRDGSYDSGYESSASVLTNPLPAYDSEYLANSFHGRSLDSGTYNPSFKKPKFSFHADDNTPISPTSRSYNREMDFCTGYTRDLPSHQLANENSLYTARELGSEGSLNISRRSKALAAPYTASTIHSRHDVNHKRASCGSMYIPTLLNTDPPNVRDPPSPYPTSYGPFTQSLTPLKFRALSAKRSHPSSTTFDPPTSALSSSHPAQSPSTQDVMNVTRIWSNAANPQPDPNPSSELALRQLHRQQQQERVRQYHSPALSMLNAAIQPGMAASSSLPPLCYLGQQQQQQLAHLQAPQGRKLLRPLTSDAANTRLRTTAQAFPALAGH</sequence>
<evidence type="ECO:0000313" key="3">
    <source>
        <dbReference type="Proteomes" id="UP001150238"/>
    </source>
</evidence>
<feature type="region of interest" description="Disordered" evidence="1">
    <location>
        <begin position="524"/>
        <end position="545"/>
    </location>
</feature>
<feature type="region of interest" description="Disordered" evidence="1">
    <location>
        <begin position="34"/>
        <end position="57"/>
    </location>
</feature>
<dbReference type="AlphaFoldDB" id="A0A9W9E151"/>
<organism evidence="2 3">
    <name type="scientific">Lentinula lateritia</name>
    <dbReference type="NCBI Taxonomy" id="40482"/>
    <lineage>
        <taxon>Eukaryota</taxon>
        <taxon>Fungi</taxon>
        <taxon>Dikarya</taxon>
        <taxon>Basidiomycota</taxon>
        <taxon>Agaricomycotina</taxon>
        <taxon>Agaricomycetes</taxon>
        <taxon>Agaricomycetidae</taxon>
        <taxon>Agaricales</taxon>
        <taxon>Marasmiineae</taxon>
        <taxon>Omphalotaceae</taxon>
        <taxon>Lentinula</taxon>
    </lineage>
</organism>
<accession>A0A9W9E151</accession>
<gene>
    <name evidence="2" type="ORF">C8J55DRAFT_495161</name>
</gene>
<feature type="region of interest" description="Disordered" evidence="1">
    <location>
        <begin position="557"/>
        <end position="588"/>
    </location>
</feature>
<comment type="caution">
    <text evidence="2">The sequence shown here is derived from an EMBL/GenBank/DDBJ whole genome shotgun (WGS) entry which is preliminary data.</text>
</comment>
<feature type="compositionally biased region" description="Polar residues" evidence="1">
    <location>
        <begin position="564"/>
        <end position="588"/>
    </location>
</feature>
<dbReference type="EMBL" id="JANVFS010000001">
    <property type="protein sequence ID" value="KAJ4495876.1"/>
    <property type="molecule type" value="Genomic_DNA"/>
</dbReference>
<dbReference type="Proteomes" id="UP001150238">
    <property type="component" value="Unassembled WGS sequence"/>
</dbReference>
<name>A0A9W9E151_9AGAR</name>